<protein>
    <submittedName>
        <fullName evidence="1">Uncharacterized protein</fullName>
    </submittedName>
</protein>
<sequence>MSDRNTVPQEDSLEWMDAMEIGFVLSDYQPSTQEETPSSLQ</sequence>
<gene>
    <name evidence="1" type="ORF">ACFODT_04805</name>
</gene>
<comment type="caution">
    <text evidence="1">The sequence shown here is derived from an EMBL/GenBank/DDBJ whole genome shotgun (WGS) entry which is preliminary data.</text>
</comment>
<dbReference type="RefSeq" id="WP_261809176.1">
    <property type="nucleotide sequence ID" value="NZ_AP024912.1"/>
</dbReference>
<dbReference type="Proteomes" id="UP001595384">
    <property type="component" value="Unassembled WGS sequence"/>
</dbReference>
<dbReference type="EMBL" id="JBHRSE010000033">
    <property type="protein sequence ID" value="MFC3023141.1"/>
    <property type="molecule type" value="Genomic_DNA"/>
</dbReference>
<name>A0ABV7C779_9VIBR</name>
<evidence type="ECO:0000313" key="1">
    <source>
        <dbReference type="EMBL" id="MFC3023141.1"/>
    </source>
</evidence>
<accession>A0ABV7C779</accession>
<proteinExistence type="predicted"/>
<organism evidence="1 2">
    <name type="scientific">Vibrio zhugei</name>
    <dbReference type="NCBI Taxonomy" id="2479546"/>
    <lineage>
        <taxon>Bacteria</taxon>
        <taxon>Pseudomonadati</taxon>
        <taxon>Pseudomonadota</taxon>
        <taxon>Gammaproteobacteria</taxon>
        <taxon>Vibrionales</taxon>
        <taxon>Vibrionaceae</taxon>
        <taxon>Vibrio</taxon>
    </lineage>
</organism>
<keyword evidence="2" id="KW-1185">Reference proteome</keyword>
<reference evidence="2" key="1">
    <citation type="journal article" date="2019" name="Int. J. Syst. Evol. Microbiol.">
        <title>The Global Catalogue of Microorganisms (GCM) 10K type strain sequencing project: providing services to taxonomists for standard genome sequencing and annotation.</title>
        <authorList>
            <consortium name="The Broad Institute Genomics Platform"/>
            <consortium name="The Broad Institute Genome Sequencing Center for Infectious Disease"/>
            <person name="Wu L."/>
            <person name="Ma J."/>
        </authorList>
    </citation>
    <scope>NUCLEOTIDE SEQUENCE [LARGE SCALE GENOMIC DNA]</scope>
    <source>
        <strain evidence="2">KCTC 62784</strain>
    </source>
</reference>
<evidence type="ECO:0000313" key="2">
    <source>
        <dbReference type="Proteomes" id="UP001595384"/>
    </source>
</evidence>